<accession>A0A382G5S7</accession>
<evidence type="ECO:0000313" key="6">
    <source>
        <dbReference type="EMBL" id="SVB70598.1"/>
    </source>
</evidence>
<dbReference type="GO" id="GO:0003735">
    <property type="term" value="F:structural constituent of ribosome"/>
    <property type="evidence" value="ECO:0007669"/>
    <property type="project" value="InterPro"/>
</dbReference>
<proteinExistence type="inferred from homology"/>
<feature type="domain" description="Large ribosomal subunit protein uL5 N-terminal" evidence="4">
    <location>
        <begin position="26"/>
        <end position="82"/>
    </location>
</feature>
<evidence type="ECO:0008006" key="7">
    <source>
        <dbReference type="Google" id="ProtNLM"/>
    </source>
</evidence>
<organism evidence="6">
    <name type="scientific">marine metagenome</name>
    <dbReference type="NCBI Taxonomy" id="408172"/>
    <lineage>
        <taxon>unclassified sequences</taxon>
        <taxon>metagenomes</taxon>
        <taxon>ecological metagenomes</taxon>
    </lineage>
</organism>
<sequence length="181" mass="20386">MYEARLHKQYKEQSMGLLKDHFDFKNDMQVPRLGKIVINVGVGEAVQEPKILENVVAELTAITGQKPSIRQAKKAISNFKLRAGIPIGCMVTLRGNRMFEFLDRLINLALPQVRDFRGVSAKSFDGRGNYNIGIKEQIIFPEIDYDVVDQIRGMNITIVTSANSDDQGRELLKSLGMPFSE</sequence>
<protein>
    <recommendedName>
        <fullName evidence="7">50S ribosomal protein L5</fullName>
    </recommendedName>
</protein>
<feature type="domain" description="Large ribosomal subunit protein uL5 C-terminal" evidence="5">
    <location>
        <begin position="86"/>
        <end position="179"/>
    </location>
</feature>
<dbReference type="SUPFAM" id="SSF55282">
    <property type="entry name" value="RL5-like"/>
    <property type="match status" value="1"/>
</dbReference>
<evidence type="ECO:0000256" key="2">
    <source>
        <dbReference type="ARBA" id="ARBA00022980"/>
    </source>
</evidence>
<dbReference type="FunFam" id="3.30.1440.10:FF:000001">
    <property type="entry name" value="50S ribosomal protein L5"/>
    <property type="match status" value="1"/>
</dbReference>
<dbReference type="EMBL" id="UINC01053725">
    <property type="protein sequence ID" value="SVB70598.1"/>
    <property type="molecule type" value="Genomic_DNA"/>
</dbReference>
<dbReference type="GO" id="GO:0005840">
    <property type="term" value="C:ribosome"/>
    <property type="evidence" value="ECO:0007669"/>
    <property type="project" value="UniProtKB-KW"/>
</dbReference>
<evidence type="ECO:0000259" key="4">
    <source>
        <dbReference type="Pfam" id="PF00281"/>
    </source>
</evidence>
<name>A0A382G5S7_9ZZZZ</name>
<keyword evidence="3" id="KW-0687">Ribonucleoprotein</keyword>
<dbReference type="PANTHER" id="PTHR11994">
    <property type="entry name" value="60S RIBOSOMAL PROTEIN L11-RELATED"/>
    <property type="match status" value="1"/>
</dbReference>
<dbReference type="Gene3D" id="3.30.1440.10">
    <property type="match status" value="1"/>
</dbReference>
<gene>
    <name evidence="6" type="ORF">METZ01_LOCUS223452</name>
</gene>
<dbReference type="PIRSF" id="PIRSF002161">
    <property type="entry name" value="Ribosomal_L5"/>
    <property type="match status" value="1"/>
</dbReference>
<evidence type="ECO:0000256" key="3">
    <source>
        <dbReference type="ARBA" id="ARBA00023274"/>
    </source>
</evidence>
<dbReference type="Pfam" id="PF00281">
    <property type="entry name" value="Ribosomal_L5"/>
    <property type="match status" value="1"/>
</dbReference>
<keyword evidence="2" id="KW-0689">Ribosomal protein</keyword>
<reference evidence="6" key="1">
    <citation type="submission" date="2018-05" db="EMBL/GenBank/DDBJ databases">
        <authorList>
            <person name="Lanie J.A."/>
            <person name="Ng W.-L."/>
            <person name="Kazmierczak K.M."/>
            <person name="Andrzejewski T.M."/>
            <person name="Davidsen T.M."/>
            <person name="Wayne K.J."/>
            <person name="Tettelin H."/>
            <person name="Glass J.I."/>
            <person name="Rusch D."/>
            <person name="Podicherti R."/>
            <person name="Tsui H.-C.T."/>
            <person name="Winkler M.E."/>
        </authorList>
    </citation>
    <scope>NUCLEOTIDE SEQUENCE</scope>
</reference>
<dbReference type="InterPro" id="IPR022803">
    <property type="entry name" value="Ribosomal_uL5_dom_sf"/>
</dbReference>
<comment type="similarity">
    <text evidence="1">Belongs to the universal ribosomal protein uL5 family.</text>
</comment>
<dbReference type="InterPro" id="IPR031310">
    <property type="entry name" value="Ribosomal_uL5_N"/>
</dbReference>
<dbReference type="GO" id="GO:0006412">
    <property type="term" value="P:translation"/>
    <property type="evidence" value="ECO:0007669"/>
    <property type="project" value="InterPro"/>
</dbReference>
<dbReference type="InterPro" id="IPR002132">
    <property type="entry name" value="Ribosomal_uL5"/>
</dbReference>
<dbReference type="InterPro" id="IPR031309">
    <property type="entry name" value="Ribosomal_uL5_C"/>
</dbReference>
<dbReference type="GO" id="GO:1990904">
    <property type="term" value="C:ribonucleoprotein complex"/>
    <property type="evidence" value="ECO:0007669"/>
    <property type="project" value="UniProtKB-KW"/>
</dbReference>
<dbReference type="NCBIfam" id="NF000585">
    <property type="entry name" value="PRK00010.1"/>
    <property type="match status" value="1"/>
</dbReference>
<dbReference type="AlphaFoldDB" id="A0A382G5S7"/>
<dbReference type="HAMAP" id="MF_01333_B">
    <property type="entry name" value="Ribosomal_uL5_B"/>
    <property type="match status" value="1"/>
</dbReference>
<dbReference type="Pfam" id="PF00673">
    <property type="entry name" value="Ribosomal_L5_C"/>
    <property type="match status" value="1"/>
</dbReference>
<evidence type="ECO:0000256" key="1">
    <source>
        <dbReference type="ARBA" id="ARBA00008553"/>
    </source>
</evidence>
<evidence type="ECO:0000259" key="5">
    <source>
        <dbReference type="Pfam" id="PF00673"/>
    </source>
</evidence>
<dbReference type="InterPro" id="IPR020930">
    <property type="entry name" value="Ribosomal_uL5_bac-type"/>
</dbReference>